<evidence type="ECO:0000313" key="2">
    <source>
        <dbReference type="Proteomes" id="UP000095038"/>
    </source>
</evidence>
<dbReference type="AlphaFoldDB" id="A0A1D2VJ51"/>
<accession>A0A1D2VJ51</accession>
<dbReference type="EMBL" id="KV454479">
    <property type="protein sequence ID" value="ODV61662.1"/>
    <property type="molecule type" value="Genomic_DNA"/>
</dbReference>
<dbReference type="Gene3D" id="2.60.40.3960">
    <property type="entry name" value="Velvet domain"/>
    <property type="match status" value="1"/>
</dbReference>
<protein>
    <recommendedName>
        <fullName evidence="3">Velvet domain-containing protein</fullName>
    </recommendedName>
</protein>
<evidence type="ECO:0008006" key="3">
    <source>
        <dbReference type="Google" id="ProtNLM"/>
    </source>
</evidence>
<name>A0A1D2VJ51_9ASCO</name>
<dbReference type="InParanoid" id="A0A1D2VJ51"/>
<evidence type="ECO:0000313" key="1">
    <source>
        <dbReference type="EMBL" id="ODV61662.1"/>
    </source>
</evidence>
<keyword evidence="2" id="KW-1185">Reference proteome</keyword>
<sequence length="144" mass="16892">MNSIKLNNAPFSYNFKIERQSICGRQSSHSTKRNLKGYNLVTLSTNNYHKDVKFLVCVYLLNEHGEHDELYQQYLDGQKLIKFFNSYPFTLNFNFSNLGIRKTGRWKLGYTLVVISPRDTENALIHITSNVIEVFSSKSYQYYL</sequence>
<dbReference type="OrthoDB" id="3056235at2759"/>
<dbReference type="RefSeq" id="XP_020047969.1">
    <property type="nucleotide sequence ID" value="XM_020194523.1"/>
</dbReference>
<dbReference type="Proteomes" id="UP000095038">
    <property type="component" value="Unassembled WGS sequence"/>
</dbReference>
<dbReference type="InterPro" id="IPR038491">
    <property type="entry name" value="Velvet_dom_sf"/>
</dbReference>
<reference evidence="2" key="1">
    <citation type="submission" date="2016-05" db="EMBL/GenBank/DDBJ databases">
        <title>Comparative genomics of biotechnologically important yeasts.</title>
        <authorList>
            <consortium name="DOE Joint Genome Institute"/>
            <person name="Riley R."/>
            <person name="Haridas S."/>
            <person name="Wolfe K.H."/>
            <person name="Lopes M.R."/>
            <person name="Hittinger C.T."/>
            <person name="Goker M."/>
            <person name="Salamov A."/>
            <person name="Wisecaver J."/>
            <person name="Long T.M."/>
            <person name="Aerts A.L."/>
            <person name="Barry K."/>
            <person name="Choi C."/>
            <person name="Clum A."/>
            <person name="Coughlan A.Y."/>
            <person name="Deshpande S."/>
            <person name="Douglass A.P."/>
            <person name="Hanson S.J."/>
            <person name="Klenk H.-P."/>
            <person name="Labutti K."/>
            <person name="Lapidus A."/>
            <person name="Lindquist E."/>
            <person name="Lipzen A."/>
            <person name="Meier-Kolthoff J.P."/>
            <person name="Ohm R.A."/>
            <person name="Otillar R.P."/>
            <person name="Pangilinan J."/>
            <person name="Peng Y."/>
            <person name="Rokas A."/>
            <person name="Rosa C.A."/>
            <person name="Scheuner C."/>
            <person name="Sibirny A.A."/>
            <person name="Slot J.C."/>
            <person name="Stielow J.B."/>
            <person name="Sun H."/>
            <person name="Kurtzman C.P."/>
            <person name="Blackwell M."/>
            <person name="Grigoriev I.V."/>
            <person name="Jeffries T.W."/>
        </authorList>
    </citation>
    <scope>NUCLEOTIDE SEQUENCE [LARGE SCALE GENOMIC DNA]</scope>
    <source>
        <strain evidence="2">DSM 1968</strain>
    </source>
</reference>
<proteinExistence type="predicted"/>
<dbReference type="GeneID" id="30968159"/>
<gene>
    <name evidence="1" type="ORF">ASCRUDRAFT_80696</name>
</gene>
<organism evidence="1 2">
    <name type="scientific">Ascoidea rubescens DSM 1968</name>
    <dbReference type="NCBI Taxonomy" id="1344418"/>
    <lineage>
        <taxon>Eukaryota</taxon>
        <taxon>Fungi</taxon>
        <taxon>Dikarya</taxon>
        <taxon>Ascomycota</taxon>
        <taxon>Saccharomycotina</taxon>
        <taxon>Saccharomycetes</taxon>
        <taxon>Ascoideaceae</taxon>
        <taxon>Ascoidea</taxon>
    </lineage>
</organism>